<dbReference type="GO" id="GO:0004672">
    <property type="term" value="F:protein kinase activity"/>
    <property type="evidence" value="ECO:0007669"/>
    <property type="project" value="InterPro"/>
</dbReference>
<dbReference type="SUPFAM" id="SSF56112">
    <property type="entry name" value="Protein kinase-like (PK-like)"/>
    <property type="match status" value="1"/>
</dbReference>
<dbReference type="PANTHER" id="PTHR46146">
    <property type="entry name" value="SERINE/THREONINE-PROTEIN KINASE-LIKE PROTEIN CCR4"/>
    <property type="match status" value="1"/>
</dbReference>
<accession>A0A5K0VR95</accession>
<sequence length="149" mass="16398">MVSLVFRYSITCTATVKSDVYSFGVVLLEIISGQRPILFSAGKPLHIAQWAKSLLYTGDLLGIVDGRIEGRYSIKSIRRVADVAVRCTSDRGEDRPTMTFIVQELKEALQMDLSDSVDEGYTFASGSRTEQSEITDLSFIDAPTAPPAR</sequence>
<gene>
    <name evidence="2" type="ORF">NYM_LOCUS2014</name>
</gene>
<dbReference type="Gene3D" id="1.10.510.10">
    <property type="entry name" value="Transferase(Phosphotransferase) domain 1"/>
    <property type="match status" value="1"/>
</dbReference>
<dbReference type="EMBL" id="LR721774">
    <property type="protein sequence ID" value="VVV43938.1"/>
    <property type="molecule type" value="Genomic_DNA"/>
</dbReference>
<evidence type="ECO:0000313" key="2">
    <source>
        <dbReference type="EMBL" id="VVV43938.1"/>
    </source>
</evidence>
<dbReference type="InterPro" id="IPR011009">
    <property type="entry name" value="Kinase-like_dom_sf"/>
</dbReference>
<dbReference type="AlphaFoldDB" id="A0A5K0VR95"/>
<dbReference type="InterPro" id="IPR001245">
    <property type="entry name" value="Ser-Thr/Tyr_kinase_cat_dom"/>
</dbReference>
<feature type="domain" description="Serine-threonine/tyrosine-protein kinase catalytic" evidence="1">
    <location>
        <begin position="13"/>
        <end position="105"/>
    </location>
</feature>
<organism evidence="2">
    <name type="scientific">Nymphaea colorata</name>
    <name type="common">pocket water lily</name>
    <dbReference type="NCBI Taxonomy" id="210225"/>
    <lineage>
        <taxon>Eukaryota</taxon>
        <taxon>Viridiplantae</taxon>
        <taxon>Streptophyta</taxon>
        <taxon>Embryophyta</taxon>
        <taxon>Tracheophyta</taxon>
        <taxon>Spermatophyta</taxon>
        <taxon>Magnoliopsida</taxon>
        <taxon>Nymphaeales</taxon>
        <taxon>Nymphaeaceae</taxon>
        <taxon>Nymphaea</taxon>
    </lineage>
</organism>
<proteinExistence type="predicted"/>
<evidence type="ECO:0000259" key="1">
    <source>
        <dbReference type="Pfam" id="PF07714"/>
    </source>
</evidence>
<dbReference type="Pfam" id="PF07714">
    <property type="entry name" value="PK_Tyr_Ser-Thr"/>
    <property type="match status" value="1"/>
</dbReference>
<reference evidence="2" key="1">
    <citation type="submission" date="2019-09" db="EMBL/GenBank/DDBJ databases">
        <authorList>
            <person name="Zhang L."/>
        </authorList>
    </citation>
    <scope>NUCLEOTIDE SEQUENCE</scope>
</reference>
<dbReference type="PANTHER" id="PTHR46146:SF3">
    <property type="entry name" value="SERINE_THREONINE-PROTEIN KINASE-LIKE PROTEIN CCR3-RELATED"/>
    <property type="match status" value="1"/>
</dbReference>
<protein>
    <recommendedName>
        <fullName evidence="1">Serine-threonine/tyrosine-protein kinase catalytic domain-containing protein</fullName>
    </recommendedName>
</protein>
<dbReference type="Gramene" id="NC1G0131970.1">
    <property type="protein sequence ID" value="NC1G0131970.1:cds"/>
    <property type="gene ID" value="NC1G0131970"/>
</dbReference>
<name>A0A5K0VR95_9MAGN</name>